<feature type="chain" id="PRO_5020625791" evidence="1">
    <location>
        <begin position="41"/>
        <end position="143"/>
    </location>
</feature>
<protein>
    <submittedName>
        <fullName evidence="2">Uncharacterized protein</fullName>
    </submittedName>
</protein>
<comment type="caution">
    <text evidence="2">The sequence shown here is derived from an EMBL/GenBank/DDBJ whole genome shotgun (WGS) entry which is preliminary data.</text>
</comment>
<name>A0A4Q4JBE9_9SPHN</name>
<gene>
    <name evidence="2" type="ORF">EWH08_04350</name>
</gene>
<sequence length="143" mass="15702">MMRSRDVIQTVNRRDVMSAPLIRKLALAAALACAAAPAVAKKAPDNLVPAGKPVDCIQLSAIRSTDVRDDRTIDFIMNGNKVYRNRLPMSCPSLGFEKRFLYRTSLSQLCSVDIITVLYQTGGLQRGPSCGLGKFQPMQKMAK</sequence>
<accession>A0A4Q4JBE9</accession>
<evidence type="ECO:0000256" key="1">
    <source>
        <dbReference type="SAM" id="SignalP"/>
    </source>
</evidence>
<dbReference type="Proteomes" id="UP000292734">
    <property type="component" value="Unassembled WGS sequence"/>
</dbReference>
<keyword evidence="1" id="KW-0732">Signal</keyword>
<dbReference type="AlphaFoldDB" id="A0A4Q4JBE9"/>
<proteinExistence type="predicted"/>
<organism evidence="2 3">
    <name type="scientific">Sphingobium indicum</name>
    <dbReference type="NCBI Taxonomy" id="332055"/>
    <lineage>
        <taxon>Bacteria</taxon>
        <taxon>Pseudomonadati</taxon>
        <taxon>Pseudomonadota</taxon>
        <taxon>Alphaproteobacteria</taxon>
        <taxon>Sphingomonadales</taxon>
        <taxon>Sphingomonadaceae</taxon>
        <taxon>Sphingobium</taxon>
    </lineage>
</organism>
<dbReference type="EMBL" id="SEOM01000001">
    <property type="protein sequence ID" value="RYM03729.1"/>
    <property type="molecule type" value="Genomic_DNA"/>
</dbReference>
<dbReference type="OMA" id="RTIDFIM"/>
<feature type="signal peptide" evidence="1">
    <location>
        <begin position="1"/>
        <end position="40"/>
    </location>
</feature>
<evidence type="ECO:0000313" key="3">
    <source>
        <dbReference type="Proteomes" id="UP000292734"/>
    </source>
</evidence>
<reference evidence="2 3" key="1">
    <citation type="submission" date="2019-02" db="EMBL/GenBank/DDBJ databases">
        <authorList>
            <person name="Feng G."/>
        </authorList>
    </citation>
    <scope>NUCLEOTIDE SEQUENCE [LARGE SCALE GENOMIC DNA]</scope>
    <source>
        <strain evidence="2 3">DSM 26779</strain>
    </source>
</reference>
<evidence type="ECO:0000313" key="2">
    <source>
        <dbReference type="EMBL" id="RYM03729.1"/>
    </source>
</evidence>